<protein>
    <submittedName>
        <fullName evidence="1">Uncharacterized protein</fullName>
    </submittedName>
</protein>
<dbReference type="AlphaFoldDB" id="A0A543PKR7"/>
<sequence length="351" mass="37933">MSIKSTAPLVPTTESVPTTPIGLGKPLSIRILSMYPGSQEHNELLVVSAVKSRTTYDAKPRAMHYVFRDVGGKLLDPKASEAGSRIVYYSPSMLDSALDVELRFAYDDFDFDNAKKWLDVAAQAASLPVFAVATTLGGAGGAAAGKSILYFAQNAVRVVLGALDRLVDSDNDWSSTGTFSLSFGSSGVQESQSGYVLFYGDGENAQILAPVGGDLNDQQFLARSQAYKVDSATGRVVYADNPDEVVLEDEPYVLTYVNGAQEDELNGWKSAAVSAALTAKFLNVEEGAANDIGALLEGYNDMRMATLYAERTQALKKVGLSSEERAKLERERDAYLKYIQNNDVKELVTKE</sequence>
<evidence type="ECO:0000313" key="2">
    <source>
        <dbReference type="Proteomes" id="UP000320085"/>
    </source>
</evidence>
<evidence type="ECO:0000313" key="1">
    <source>
        <dbReference type="EMBL" id="TQN44654.1"/>
    </source>
</evidence>
<proteinExistence type="predicted"/>
<comment type="caution">
    <text evidence="1">The sequence shown here is derived from an EMBL/GenBank/DDBJ whole genome shotgun (WGS) entry which is preliminary data.</text>
</comment>
<accession>A0A543PKR7</accession>
<dbReference type="OrthoDB" id="5147284at2"/>
<name>A0A543PKR7_9MICO</name>
<organism evidence="1 2">
    <name type="scientific">Humibacillus xanthopallidus</name>
    <dbReference type="NCBI Taxonomy" id="412689"/>
    <lineage>
        <taxon>Bacteria</taxon>
        <taxon>Bacillati</taxon>
        <taxon>Actinomycetota</taxon>
        <taxon>Actinomycetes</taxon>
        <taxon>Micrococcales</taxon>
        <taxon>Intrasporangiaceae</taxon>
        <taxon>Humibacillus</taxon>
    </lineage>
</organism>
<dbReference type="EMBL" id="VFQF01000003">
    <property type="protein sequence ID" value="TQN44654.1"/>
    <property type="molecule type" value="Genomic_DNA"/>
</dbReference>
<gene>
    <name evidence="1" type="ORF">FHX52_3871</name>
</gene>
<dbReference type="RefSeq" id="WP_141823978.1">
    <property type="nucleotide sequence ID" value="NZ_BAAAQC010000015.1"/>
</dbReference>
<reference evidence="1 2" key="1">
    <citation type="submission" date="2019-06" db="EMBL/GenBank/DDBJ databases">
        <title>Sequencing the genomes of 1000 actinobacteria strains.</title>
        <authorList>
            <person name="Klenk H.-P."/>
        </authorList>
    </citation>
    <scope>NUCLEOTIDE SEQUENCE [LARGE SCALE GENOMIC DNA]</scope>
    <source>
        <strain evidence="1 2">DSM 21776</strain>
    </source>
</reference>
<dbReference type="Proteomes" id="UP000320085">
    <property type="component" value="Unassembled WGS sequence"/>
</dbReference>